<evidence type="ECO:0008006" key="3">
    <source>
        <dbReference type="Google" id="ProtNLM"/>
    </source>
</evidence>
<comment type="caution">
    <text evidence="1">The sequence shown here is derived from an EMBL/GenBank/DDBJ whole genome shotgun (WGS) entry which is preliminary data.</text>
</comment>
<protein>
    <recommendedName>
        <fullName evidence="3">Baseplate protein J-like domain-containing protein</fullName>
    </recommendedName>
</protein>
<proteinExistence type="predicted"/>
<dbReference type="Proteomes" id="UP000533637">
    <property type="component" value="Unassembled WGS sequence"/>
</dbReference>
<reference evidence="1 2" key="1">
    <citation type="submission" date="2020-08" db="EMBL/GenBank/DDBJ databases">
        <title>Genomic Encyclopedia of Type Strains, Phase IV (KMG-IV): sequencing the most valuable type-strain genomes for metagenomic binning, comparative biology and taxonomic classification.</title>
        <authorList>
            <person name="Goeker M."/>
        </authorList>
    </citation>
    <scope>NUCLEOTIDE SEQUENCE [LARGE SCALE GENOMIC DNA]</scope>
    <source>
        <strain evidence="1 2">DSM 102983</strain>
    </source>
</reference>
<accession>A0ABR6KQ47</accession>
<dbReference type="EMBL" id="JACHOC010000007">
    <property type="protein sequence ID" value="MBB4623616.1"/>
    <property type="molecule type" value="Genomic_DNA"/>
</dbReference>
<evidence type="ECO:0000313" key="2">
    <source>
        <dbReference type="Proteomes" id="UP000533637"/>
    </source>
</evidence>
<dbReference type="RefSeq" id="WP_183671633.1">
    <property type="nucleotide sequence ID" value="NZ_BMPB01000008.1"/>
</dbReference>
<keyword evidence="2" id="KW-1185">Reference proteome</keyword>
<gene>
    <name evidence="1" type="ORF">GGQ57_003532</name>
</gene>
<name>A0ABR6KQ47_9BACT</name>
<organism evidence="1 2">
    <name type="scientific">Parabacteroides faecis</name>
    <dbReference type="NCBI Taxonomy" id="1217282"/>
    <lineage>
        <taxon>Bacteria</taxon>
        <taxon>Pseudomonadati</taxon>
        <taxon>Bacteroidota</taxon>
        <taxon>Bacteroidia</taxon>
        <taxon>Bacteroidales</taxon>
        <taxon>Tannerellaceae</taxon>
        <taxon>Parabacteroides</taxon>
    </lineage>
</organism>
<sequence length="1130" mass="128765">MVLYNGRDGLSRQKRSDDVKVVCPFRILEDDSFSLLTRALENASFIRYFNSENTPKGYWKALYLKQSIVVLSEVRQIDTSPLEQEFVEGNWEYRSLLVENLLNKIDDWRKRLLSSAPFENKILLAIDLENQITVNLSSAFYWLKDVLPEENVLAGLTFDWGRKDVDHSDIIITQNELLDLLFYKILESLRFLQENVNLYTKDIESSGLVDPSLALILSFARNYSGIASRFNKRWEELSGFYVEKILQIRPRAFIPDNTWLILTPNELSDRICIPAQTGFIAGKQTDDIPLIYRNEKESYISQIALHTVLAYRQDRLLLRKDLSSYINPDDPALLKPQNLFLDNDKQAIAVSMGMMIESPLFLLSEGERFITLSFTLTNESRELFDSTYGKPKYLNDAFCLEISTQEGWTPIPEYELIYLSDNGCLKLHLLLSEDFPATAVCTDAYGKVTNAPVLRLLMNPDAVFYPYIWATQCHISRMNIRVDVTGISTLDIQNLAGPVSASSSFYPFGPMPERGAWMIWGNEEMAQKDLISTELTCEWLELPASNNGYSDIYSTYTPPLDNSSFKVQTAFSSHNKWVVQEDADLTELFSYNFPKGKVNKTSTFRWTVEKGTFSDGLFRLILAEPEIGFGYTTYRQMFSDIMIRNSHKKKGIVIPPPMPIVPLMDQVRASYTAEEEILFQSGAKGASSTLYHIHPLMEDCLKQIDTDDEILLFEGISNSRNLLFAISGAVGETLIRLFIKIKSLKLSLSTVQQPEVRWLIKRNRWDWEKLSPLALLEDTTSAFMQTGQIELQLPDPVSEEWLDEDGLFWLCAAFKDPKPGANLINPIISGFYTNAVQVTLDTEQEGFDVEKLPGSIPPGTITKPEKDIIGIDMIRQIERAKGGRPEETREEMIVRIANRINHRNRAVSARDYEEMALAHFPEIGKAYCCPGKSLHGGQPVVELTVVPNRYTPGTYPLCEGMLLKQVENYLQSKSSTFVKLNVDNPFYEEVTVRCWIVLAERVPIPLGVLEDQVIQQINNCIAPWQEATGLPVFNYAFTLDDMHNTIGDNPYIQSVVKLVVLQRTFIGMELYYLKDYYSGKTEGDEFIQPTIPGNILFPGKEHLIRTTDSDKWDNQAGIGELEISNTFIIR</sequence>
<evidence type="ECO:0000313" key="1">
    <source>
        <dbReference type="EMBL" id="MBB4623616.1"/>
    </source>
</evidence>